<dbReference type="AlphaFoldDB" id="A0A917XTQ7"/>
<feature type="transmembrane region" description="Helical" evidence="1">
    <location>
        <begin position="168"/>
        <end position="194"/>
    </location>
</feature>
<feature type="transmembrane region" description="Helical" evidence="1">
    <location>
        <begin position="48"/>
        <end position="70"/>
    </location>
</feature>
<dbReference type="RefSeq" id="WP_188856243.1">
    <property type="nucleotide sequence ID" value="NZ_BMOS01000005.1"/>
</dbReference>
<protein>
    <submittedName>
        <fullName evidence="2">Uncharacterized protein</fullName>
    </submittedName>
</protein>
<sequence length="261" mass="30147">MSAWLALTKKEFRLGFPVFITALILYAGMMVGAYFLGKQINHEEAIMMTAFTIVIALHVLFLVFYLYYTLSSERKRLHLWLHTPMSIAELLLSKLFTGIVFMAITFIVSLSVAAMFFNQHFDFFNEQTIFNIMGLSTITVFNGAIWLAVTFVFFWSIFLTFSQRINDFFSFILTFILFLIIGWIYSLILSIGFVETITTWGPINVGDILVGFEFGYMDNAFEANTLSETSIFYIGHFIRDLIVTIIMFFAACWMIDRKVEV</sequence>
<evidence type="ECO:0000313" key="2">
    <source>
        <dbReference type="EMBL" id="GGN53278.1"/>
    </source>
</evidence>
<keyword evidence="3" id="KW-1185">Reference proteome</keyword>
<organism evidence="2 3">
    <name type="scientific">Oceanobacillus indicireducens</name>
    <dbReference type="NCBI Taxonomy" id="1004261"/>
    <lineage>
        <taxon>Bacteria</taxon>
        <taxon>Bacillati</taxon>
        <taxon>Bacillota</taxon>
        <taxon>Bacilli</taxon>
        <taxon>Bacillales</taxon>
        <taxon>Bacillaceae</taxon>
        <taxon>Oceanobacillus</taxon>
    </lineage>
</organism>
<dbReference type="Proteomes" id="UP000624041">
    <property type="component" value="Unassembled WGS sequence"/>
</dbReference>
<feature type="transmembrane region" description="Helical" evidence="1">
    <location>
        <begin position="231"/>
        <end position="255"/>
    </location>
</feature>
<reference evidence="2" key="2">
    <citation type="submission" date="2020-09" db="EMBL/GenBank/DDBJ databases">
        <authorList>
            <person name="Sun Q."/>
            <person name="Ohkuma M."/>
        </authorList>
    </citation>
    <scope>NUCLEOTIDE SEQUENCE</scope>
    <source>
        <strain evidence="2">JCM 17251</strain>
    </source>
</reference>
<reference evidence="2" key="1">
    <citation type="journal article" date="2014" name="Int. J. Syst. Evol. Microbiol.">
        <title>Complete genome sequence of Corynebacterium casei LMG S-19264T (=DSM 44701T), isolated from a smear-ripened cheese.</title>
        <authorList>
            <consortium name="US DOE Joint Genome Institute (JGI-PGF)"/>
            <person name="Walter F."/>
            <person name="Albersmeier A."/>
            <person name="Kalinowski J."/>
            <person name="Ruckert C."/>
        </authorList>
    </citation>
    <scope>NUCLEOTIDE SEQUENCE</scope>
    <source>
        <strain evidence="2">JCM 17251</strain>
    </source>
</reference>
<gene>
    <name evidence="2" type="ORF">GCM10007971_09570</name>
</gene>
<feature type="transmembrane region" description="Helical" evidence="1">
    <location>
        <begin position="129"/>
        <end position="161"/>
    </location>
</feature>
<evidence type="ECO:0000256" key="1">
    <source>
        <dbReference type="SAM" id="Phobius"/>
    </source>
</evidence>
<accession>A0A917XTQ7</accession>
<proteinExistence type="predicted"/>
<comment type="caution">
    <text evidence="2">The sequence shown here is derived from an EMBL/GenBank/DDBJ whole genome shotgun (WGS) entry which is preliminary data.</text>
</comment>
<dbReference type="EMBL" id="BMOS01000005">
    <property type="protein sequence ID" value="GGN53278.1"/>
    <property type="molecule type" value="Genomic_DNA"/>
</dbReference>
<keyword evidence="1" id="KW-0812">Transmembrane</keyword>
<feature type="transmembrane region" description="Helical" evidence="1">
    <location>
        <begin position="91"/>
        <end position="117"/>
    </location>
</feature>
<keyword evidence="1" id="KW-0472">Membrane</keyword>
<name>A0A917XTQ7_9BACI</name>
<keyword evidence="1" id="KW-1133">Transmembrane helix</keyword>
<feature type="transmembrane region" description="Helical" evidence="1">
    <location>
        <begin position="12"/>
        <end position="36"/>
    </location>
</feature>
<evidence type="ECO:0000313" key="3">
    <source>
        <dbReference type="Proteomes" id="UP000624041"/>
    </source>
</evidence>